<keyword evidence="6" id="KW-1185">Reference proteome</keyword>
<name>A0A315EPN2_9BURK</name>
<proteinExistence type="predicted"/>
<reference evidence="5 6" key="1">
    <citation type="submission" date="2017-04" db="EMBL/GenBank/DDBJ databases">
        <title>Unexpected and diverse lifestyles within the genus Limnohabitans.</title>
        <authorList>
            <person name="Kasalicky V."/>
            <person name="Mehrshad M."/>
            <person name="Andrei S.-A."/>
            <person name="Salcher M."/>
            <person name="Kratochvilova H."/>
            <person name="Simek K."/>
            <person name="Ghai R."/>
        </authorList>
    </citation>
    <scope>NUCLEOTIDE SEQUENCE [LARGE SCALE GENOMIC DNA]</scope>
    <source>
        <strain evidence="5 6">MWH-C5</strain>
    </source>
</reference>
<dbReference type="Gene3D" id="3.30.465.10">
    <property type="match status" value="1"/>
</dbReference>
<keyword evidence="1" id="KW-0285">Flavoprotein</keyword>
<dbReference type="PANTHER" id="PTHR42659:SF2">
    <property type="entry name" value="XANTHINE DEHYDROGENASE SUBUNIT C-RELATED"/>
    <property type="match status" value="1"/>
</dbReference>
<dbReference type="Gene3D" id="3.30.43.10">
    <property type="entry name" value="Uridine Diphospho-n-acetylenolpyruvylglucosamine Reductase, domain 2"/>
    <property type="match status" value="1"/>
</dbReference>
<accession>A0A315EPN2</accession>
<dbReference type="Proteomes" id="UP000251341">
    <property type="component" value="Unassembled WGS sequence"/>
</dbReference>
<dbReference type="InterPro" id="IPR005107">
    <property type="entry name" value="CO_DH_flav_C"/>
</dbReference>
<dbReference type="EMBL" id="NESP01000001">
    <property type="protein sequence ID" value="PUE59870.1"/>
    <property type="molecule type" value="Genomic_DNA"/>
</dbReference>
<feature type="domain" description="FAD-binding PCMH-type" evidence="4">
    <location>
        <begin position="1"/>
        <end position="177"/>
    </location>
</feature>
<dbReference type="AlphaFoldDB" id="A0A315EPN2"/>
<dbReference type="InterPro" id="IPR016169">
    <property type="entry name" value="FAD-bd_PCMH_sub2"/>
</dbReference>
<dbReference type="SMART" id="SM01092">
    <property type="entry name" value="CO_deh_flav_C"/>
    <property type="match status" value="1"/>
</dbReference>
<sequence length="274" mass="29598">MKPAAFDYVRADSMEAACALLAEHGDEARILAGGQSLMAVLNMRLAQPALLIDISRSASLARIEVRDGQLEVGASATQAALEWRPTLTQELPLLPLVFPHISHVQIRNRGTVCGSVAHADPSAELPLCLLALKGSVVLRRHQGQRVLPAEQFFTGMLSTARAGDELLQAVRFPLAQPGQGFGFREFSRRHGDFAVCAVAAVADAQSLRVAVGGVADRPQLREWPLLDGSALDDALNEFAWALDARDDPQISAAARRHLVRRLGRQAVEQARTPL</sequence>
<dbReference type="SUPFAM" id="SSF55447">
    <property type="entry name" value="CO dehydrogenase flavoprotein C-terminal domain-like"/>
    <property type="match status" value="1"/>
</dbReference>
<dbReference type="InterPro" id="IPR002346">
    <property type="entry name" value="Mopterin_DH_FAD-bd"/>
</dbReference>
<evidence type="ECO:0000313" key="6">
    <source>
        <dbReference type="Proteomes" id="UP000251341"/>
    </source>
</evidence>
<evidence type="ECO:0000256" key="3">
    <source>
        <dbReference type="ARBA" id="ARBA00023002"/>
    </source>
</evidence>
<dbReference type="InterPro" id="IPR036683">
    <property type="entry name" value="CO_DH_flav_C_dom_sf"/>
</dbReference>
<keyword evidence="3" id="KW-0560">Oxidoreductase</keyword>
<dbReference type="GO" id="GO:0071949">
    <property type="term" value="F:FAD binding"/>
    <property type="evidence" value="ECO:0007669"/>
    <property type="project" value="InterPro"/>
</dbReference>
<evidence type="ECO:0000259" key="4">
    <source>
        <dbReference type="PROSITE" id="PS51387"/>
    </source>
</evidence>
<dbReference type="InterPro" id="IPR036318">
    <property type="entry name" value="FAD-bd_PCMH-like_sf"/>
</dbReference>
<dbReference type="Pfam" id="PF00941">
    <property type="entry name" value="FAD_binding_5"/>
    <property type="match status" value="1"/>
</dbReference>
<dbReference type="GO" id="GO:0016491">
    <property type="term" value="F:oxidoreductase activity"/>
    <property type="evidence" value="ECO:0007669"/>
    <property type="project" value="UniProtKB-KW"/>
</dbReference>
<gene>
    <name evidence="5" type="ORF">B9Z44_09950</name>
</gene>
<evidence type="ECO:0000256" key="1">
    <source>
        <dbReference type="ARBA" id="ARBA00022630"/>
    </source>
</evidence>
<protein>
    <submittedName>
        <fullName evidence="5">Carbon monoxide dehydrogenase</fullName>
    </submittedName>
</protein>
<dbReference type="SUPFAM" id="SSF56176">
    <property type="entry name" value="FAD-binding/transporter-associated domain-like"/>
    <property type="match status" value="1"/>
</dbReference>
<dbReference type="PROSITE" id="PS51387">
    <property type="entry name" value="FAD_PCMH"/>
    <property type="match status" value="1"/>
</dbReference>
<comment type="caution">
    <text evidence="5">The sequence shown here is derived from an EMBL/GenBank/DDBJ whole genome shotgun (WGS) entry which is preliminary data.</text>
</comment>
<organism evidence="5 6">
    <name type="scientific">Limnohabitans curvus</name>
    <dbReference type="NCBI Taxonomy" id="323423"/>
    <lineage>
        <taxon>Bacteria</taxon>
        <taxon>Pseudomonadati</taxon>
        <taxon>Pseudomonadota</taxon>
        <taxon>Betaproteobacteria</taxon>
        <taxon>Burkholderiales</taxon>
        <taxon>Comamonadaceae</taxon>
        <taxon>Limnohabitans</taxon>
    </lineage>
</organism>
<dbReference type="RefSeq" id="WP_108402344.1">
    <property type="nucleotide sequence ID" value="NZ_NESP01000001.1"/>
</dbReference>
<dbReference type="InterPro" id="IPR016166">
    <property type="entry name" value="FAD-bd_PCMH"/>
</dbReference>
<dbReference type="Gene3D" id="3.30.390.50">
    <property type="entry name" value="CO dehydrogenase flavoprotein, C-terminal domain"/>
    <property type="match status" value="1"/>
</dbReference>
<dbReference type="InterPro" id="IPR051312">
    <property type="entry name" value="Diverse_Substr_Oxidored"/>
</dbReference>
<keyword evidence="2" id="KW-0274">FAD</keyword>
<dbReference type="PANTHER" id="PTHR42659">
    <property type="entry name" value="XANTHINE DEHYDROGENASE SUBUNIT C-RELATED"/>
    <property type="match status" value="1"/>
</dbReference>
<dbReference type="InterPro" id="IPR016167">
    <property type="entry name" value="FAD-bd_PCMH_sub1"/>
</dbReference>
<evidence type="ECO:0000256" key="2">
    <source>
        <dbReference type="ARBA" id="ARBA00022827"/>
    </source>
</evidence>
<evidence type="ECO:0000313" key="5">
    <source>
        <dbReference type="EMBL" id="PUE59870.1"/>
    </source>
</evidence>